<evidence type="ECO:0000259" key="1">
    <source>
        <dbReference type="Pfam" id="PF12728"/>
    </source>
</evidence>
<sequence length="63" mass="7420">MGFNTMPELMTAKQICDMFSISYTTFHRELKSGRLKGFKVGDSWRFEKQAILNWIKKDEEISV</sequence>
<dbReference type="STRING" id="1123282.SAMN02745823_03520"/>
<evidence type="ECO:0000313" key="3">
    <source>
        <dbReference type="Proteomes" id="UP000183995"/>
    </source>
</evidence>
<dbReference type="OrthoDB" id="515428at2"/>
<keyword evidence="3" id="KW-1185">Reference proteome</keyword>
<name>A0A1M5ZCK0_9FIRM</name>
<organism evidence="2 3">
    <name type="scientific">Sporobacter termitidis DSM 10068</name>
    <dbReference type="NCBI Taxonomy" id="1123282"/>
    <lineage>
        <taxon>Bacteria</taxon>
        <taxon>Bacillati</taxon>
        <taxon>Bacillota</taxon>
        <taxon>Clostridia</taxon>
        <taxon>Eubacteriales</taxon>
        <taxon>Oscillospiraceae</taxon>
        <taxon>Sporobacter</taxon>
    </lineage>
</organism>
<dbReference type="SUPFAM" id="SSF46955">
    <property type="entry name" value="Putative DNA-binding domain"/>
    <property type="match status" value="1"/>
</dbReference>
<dbReference type="NCBIfam" id="TIGR01764">
    <property type="entry name" value="excise"/>
    <property type="match status" value="1"/>
</dbReference>
<dbReference type="InterPro" id="IPR010093">
    <property type="entry name" value="SinI_DNA-bd"/>
</dbReference>
<gene>
    <name evidence="2" type="ORF">SAMN02745823_03520</name>
</gene>
<dbReference type="Pfam" id="PF12728">
    <property type="entry name" value="HTH_17"/>
    <property type="match status" value="1"/>
</dbReference>
<evidence type="ECO:0000313" key="2">
    <source>
        <dbReference type="EMBL" id="SHI21930.1"/>
    </source>
</evidence>
<dbReference type="InterPro" id="IPR009061">
    <property type="entry name" value="DNA-bd_dom_put_sf"/>
</dbReference>
<reference evidence="2 3" key="1">
    <citation type="submission" date="2016-11" db="EMBL/GenBank/DDBJ databases">
        <authorList>
            <person name="Jaros S."/>
            <person name="Januszkiewicz K."/>
            <person name="Wedrychowicz H."/>
        </authorList>
    </citation>
    <scope>NUCLEOTIDE SEQUENCE [LARGE SCALE GENOMIC DNA]</scope>
    <source>
        <strain evidence="2 3">DSM 10068</strain>
    </source>
</reference>
<dbReference type="GO" id="GO:0003677">
    <property type="term" value="F:DNA binding"/>
    <property type="evidence" value="ECO:0007669"/>
    <property type="project" value="InterPro"/>
</dbReference>
<dbReference type="Proteomes" id="UP000183995">
    <property type="component" value="Unassembled WGS sequence"/>
</dbReference>
<dbReference type="RefSeq" id="WP_073082165.1">
    <property type="nucleotide sequence ID" value="NZ_FQXV01000017.1"/>
</dbReference>
<dbReference type="AlphaFoldDB" id="A0A1M5ZCK0"/>
<dbReference type="EMBL" id="FQXV01000017">
    <property type="protein sequence ID" value="SHI21930.1"/>
    <property type="molecule type" value="Genomic_DNA"/>
</dbReference>
<feature type="domain" description="Helix-turn-helix" evidence="1">
    <location>
        <begin position="9"/>
        <end position="57"/>
    </location>
</feature>
<accession>A0A1M5ZCK0</accession>
<protein>
    <submittedName>
        <fullName evidence="2">Transcriptional regulator, AlpA family</fullName>
    </submittedName>
</protein>
<dbReference type="InterPro" id="IPR041657">
    <property type="entry name" value="HTH_17"/>
</dbReference>
<proteinExistence type="predicted"/>